<dbReference type="Proteomes" id="UP001150538">
    <property type="component" value="Unassembled WGS sequence"/>
</dbReference>
<dbReference type="SUPFAM" id="SSF52743">
    <property type="entry name" value="Subtilisin-like"/>
    <property type="match status" value="1"/>
</dbReference>
<dbReference type="AlphaFoldDB" id="A0A9W7ZV09"/>
<evidence type="ECO:0000313" key="15">
    <source>
        <dbReference type="EMBL" id="KAJ1911182.1"/>
    </source>
</evidence>
<dbReference type="PROSITE" id="PS00137">
    <property type="entry name" value="SUBTILASE_HIS"/>
    <property type="match status" value="1"/>
</dbReference>
<feature type="region of interest" description="Disordered" evidence="11">
    <location>
        <begin position="89"/>
        <end position="129"/>
    </location>
</feature>
<evidence type="ECO:0000256" key="3">
    <source>
        <dbReference type="ARBA" id="ARBA00022525"/>
    </source>
</evidence>
<feature type="domain" description="PA" evidence="13">
    <location>
        <begin position="384"/>
        <end position="463"/>
    </location>
</feature>
<accession>A0A9W7ZV09</accession>
<dbReference type="PANTHER" id="PTHR43806">
    <property type="entry name" value="PEPTIDASE S8"/>
    <property type="match status" value="1"/>
</dbReference>
<dbReference type="SUPFAM" id="SSF52025">
    <property type="entry name" value="PA domain"/>
    <property type="match status" value="1"/>
</dbReference>
<dbReference type="InterPro" id="IPR046450">
    <property type="entry name" value="PA_dom_sf"/>
</dbReference>
<feature type="domain" description="C5a peptidase/Subtilisin-like protease SBT2-like Fn3-like" evidence="14">
    <location>
        <begin position="618"/>
        <end position="723"/>
    </location>
</feature>
<dbReference type="GO" id="GO:0004252">
    <property type="term" value="F:serine-type endopeptidase activity"/>
    <property type="evidence" value="ECO:0007669"/>
    <property type="project" value="UniProtKB-UniRule"/>
</dbReference>
<keyword evidence="6 9" id="KW-0378">Hydrolase</keyword>
<dbReference type="EMBL" id="JANBPU010000479">
    <property type="protein sequence ID" value="KAJ1911182.1"/>
    <property type="molecule type" value="Genomic_DNA"/>
</dbReference>
<keyword evidence="4 9" id="KW-0645">Protease</keyword>
<evidence type="ECO:0000256" key="11">
    <source>
        <dbReference type="SAM" id="MobiDB-lite"/>
    </source>
</evidence>
<dbReference type="InterPro" id="IPR022398">
    <property type="entry name" value="Peptidase_S8_His-AS"/>
</dbReference>
<keyword evidence="2" id="KW-0134">Cell wall</keyword>
<dbReference type="InterPro" id="IPR023828">
    <property type="entry name" value="Peptidase_S8_Ser-AS"/>
</dbReference>
<keyword evidence="5" id="KW-0732">Signal</keyword>
<evidence type="ECO:0000256" key="9">
    <source>
        <dbReference type="PROSITE-ProRule" id="PRU01240"/>
    </source>
</evidence>
<evidence type="ECO:0000259" key="12">
    <source>
        <dbReference type="Pfam" id="PF00082"/>
    </source>
</evidence>
<evidence type="ECO:0000313" key="16">
    <source>
        <dbReference type="Proteomes" id="UP001150538"/>
    </source>
</evidence>
<dbReference type="PROSITE" id="PS51892">
    <property type="entry name" value="SUBTILASE"/>
    <property type="match status" value="1"/>
</dbReference>
<evidence type="ECO:0000256" key="6">
    <source>
        <dbReference type="ARBA" id="ARBA00022801"/>
    </source>
</evidence>
<comment type="similarity">
    <text evidence="1 9 10">Belongs to the peptidase S8 family.</text>
</comment>
<dbReference type="CDD" id="cd07489">
    <property type="entry name" value="Peptidases_S8_5"/>
    <property type="match status" value="1"/>
</dbReference>
<dbReference type="InterPro" id="IPR015500">
    <property type="entry name" value="Peptidase_S8_subtilisin-rel"/>
</dbReference>
<evidence type="ECO:0000259" key="14">
    <source>
        <dbReference type="Pfam" id="PF06280"/>
    </source>
</evidence>
<reference evidence="15" key="1">
    <citation type="submission" date="2022-07" db="EMBL/GenBank/DDBJ databases">
        <title>Phylogenomic reconstructions and comparative analyses of Kickxellomycotina fungi.</title>
        <authorList>
            <person name="Reynolds N.K."/>
            <person name="Stajich J.E."/>
            <person name="Barry K."/>
            <person name="Grigoriev I.V."/>
            <person name="Crous P."/>
            <person name="Smith M.E."/>
        </authorList>
    </citation>
    <scope>NUCLEOTIDE SEQUENCE</scope>
    <source>
        <strain evidence="15">NBRC 100468</strain>
    </source>
</reference>
<name>A0A9W7ZV09_9FUNG</name>
<organism evidence="15 16">
    <name type="scientific">Mycoemilia scoparia</name>
    <dbReference type="NCBI Taxonomy" id="417184"/>
    <lineage>
        <taxon>Eukaryota</taxon>
        <taxon>Fungi</taxon>
        <taxon>Fungi incertae sedis</taxon>
        <taxon>Zoopagomycota</taxon>
        <taxon>Kickxellomycotina</taxon>
        <taxon>Kickxellomycetes</taxon>
        <taxon>Kickxellales</taxon>
        <taxon>Kickxellaceae</taxon>
        <taxon>Mycoemilia</taxon>
    </lineage>
</organism>
<dbReference type="PROSITE" id="PS00138">
    <property type="entry name" value="SUBTILASE_SER"/>
    <property type="match status" value="1"/>
</dbReference>
<dbReference type="GO" id="GO:0005615">
    <property type="term" value="C:extracellular space"/>
    <property type="evidence" value="ECO:0007669"/>
    <property type="project" value="TreeGrafter"/>
</dbReference>
<dbReference type="InterPro" id="IPR010435">
    <property type="entry name" value="C5a/SBT2-like_Fn3"/>
</dbReference>
<dbReference type="Pfam" id="PF00082">
    <property type="entry name" value="Peptidase_S8"/>
    <property type="match status" value="1"/>
</dbReference>
<dbReference type="InterPro" id="IPR036852">
    <property type="entry name" value="Peptidase_S8/S53_dom_sf"/>
</dbReference>
<evidence type="ECO:0000256" key="8">
    <source>
        <dbReference type="PIRSR" id="PIRSR615500-1"/>
    </source>
</evidence>
<dbReference type="Pfam" id="PF02225">
    <property type="entry name" value="PA"/>
    <property type="match status" value="1"/>
</dbReference>
<dbReference type="InterPro" id="IPR000209">
    <property type="entry name" value="Peptidase_S8/S53_dom"/>
</dbReference>
<comment type="caution">
    <text evidence="15">The sequence shown here is derived from an EMBL/GenBank/DDBJ whole genome shotgun (WGS) entry which is preliminary data.</text>
</comment>
<protein>
    <submittedName>
        <fullName evidence="15">Uncharacterized protein</fullName>
    </submittedName>
</protein>
<feature type="active site" description="Charge relay system" evidence="8 9">
    <location>
        <position position="535"/>
    </location>
</feature>
<dbReference type="PRINTS" id="PR00723">
    <property type="entry name" value="SUBTILISIN"/>
</dbReference>
<dbReference type="OrthoDB" id="10256524at2759"/>
<feature type="compositionally biased region" description="Low complexity" evidence="11">
    <location>
        <begin position="91"/>
        <end position="105"/>
    </location>
</feature>
<keyword evidence="16" id="KW-1185">Reference proteome</keyword>
<keyword evidence="3" id="KW-0964">Secreted</keyword>
<feature type="compositionally biased region" description="Polar residues" evidence="11">
    <location>
        <begin position="120"/>
        <end position="129"/>
    </location>
</feature>
<evidence type="ECO:0000256" key="5">
    <source>
        <dbReference type="ARBA" id="ARBA00022729"/>
    </source>
</evidence>
<proteinExistence type="inferred from homology"/>
<evidence type="ECO:0000256" key="4">
    <source>
        <dbReference type="ARBA" id="ARBA00022670"/>
    </source>
</evidence>
<feature type="active site" description="Charge relay system" evidence="8 9">
    <location>
        <position position="220"/>
    </location>
</feature>
<evidence type="ECO:0000256" key="2">
    <source>
        <dbReference type="ARBA" id="ARBA00022512"/>
    </source>
</evidence>
<dbReference type="GO" id="GO:0016020">
    <property type="term" value="C:membrane"/>
    <property type="evidence" value="ECO:0007669"/>
    <property type="project" value="InterPro"/>
</dbReference>
<dbReference type="InterPro" id="IPR034187">
    <property type="entry name" value="Peptidases_S8_5"/>
</dbReference>
<dbReference type="InterPro" id="IPR050131">
    <property type="entry name" value="Peptidase_S8_subtilisin-like"/>
</dbReference>
<feature type="active site" description="Charge relay system" evidence="8 9">
    <location>
        <position position="168"/>
    </location>
</feature>
<feature type="domain" description="Peptidase S8/S53" evidence="12">
    <location>
        <begin position="159"/>
        <end position="588"/>
    </location>
</feature>
<sequence>MVTSAAGLNGAKVHPRGLIIEFKDNLDVNTALDQFRKEAAQNNIDLDVTSVYTSIIKAVSVYTKDPHDQAVIDKLNKFSSVAKVYNTKQYGSGRSSGGSSITESSTPPLNGPVKRDQQKPQDSSTKTKTNFTITSIDGSVYDIHKLTGVDKLHARGLTGKGIKIGIIDSGVDYHHPELGNCWKTPGCPFQYGFDFVGDKYPSEGDVHTTDEDPYTGCNGHGSHVAGIIAGQGPLVKGVAPGATLGMYRVFNCVGNGNESDEVILKAMEKAYQDGMDIISISLGVDGWSENPTAVAASRLADKGVIVVAAAGNAGESGIFTAIRPGLGKGVISVAASEGNAVVNRKIDVVQAPPGGSKWTIMPYYSNNTNYVSSKTPIGVVLAADSEGSSYGCLPYTNGSELKGKVVLVERGSCSFTDKALNAQKAGGVALLVATKETSSFEPSIDAPIDIPVGLLLKADSDKLLSQVKSSAVTVSTGDDGFGVIANDQVGKISTFSSWGPNPELDVGISLTGPGGNIFSTVPIPQGSYETMSGTSMATPYISGVFALMLEAKGKKNVEQLKSLVTQNTKLIPSDVTGRSNSAIRQGHGFVDVVAALNATIVANPTALQLNFTASPADFTKTLNITNLDSKKPLVATLRHIPALSFSSYDSDGKFTNPPRNTTEAATVQIPTSITVGPGETATIRVTISSPEKLPRNERWFYSGFIQIKQQSVDGSNTVNIPYTGFKGQYTDLPLLPYDDAEQMPRFNYHCSKTSDPVSVFSNTTYVINNDESYISLNVTTVRPSRIVKMELVDAKTNKTLGYMPNGYTTYKGPNNDESQYPLATKVTGILYNGSDLKDKTVYSDGTYKIKLSGLKLFGNPESVKDYETWETIPFNIKFSGQATCP</sequence>
<evidence type="ECO:0000256" key="7">
    <source>
        <dbReference type="ARBA" id="ARBA00022825"/>
    </source>
</evidence>
<evidence type="ECO:0000256" key="1">
    <source>
        <dbReference type="ARBA" id="ARBA00011073"/>
    </source>
</evidence>
<evidence type="ECO:0000256" key="10">
    <source>
        <dbReference type="RuleBase" id="RU003355"/>
    </source>
</evidence>
<dbReference type="Pfam" id="PF06280">
    <property type="entry name" value="fn3_5"/>
    <property type="match status" value="1"/>
</dbReference>
<dbReference type="InterPro" id="IPR003137">
    <property type="entry name" value="PA_domain"/>
</dbReference>
<dbReference type="PANTHER" id="PTHR43806:SF66">
    <property type="entry name" value="SERIN ENDOPEPTIDASE"/>
    <property type="match status" value="1"/>
</dbReference>
<dbReference type="Gene3D" id="3.50.30.30">
    <property type="match status" value="1"/>
</dbReference>
<gene>
    <name evidence="15" type="ORF">H4219_006021</name>
</gene>
<dbReference type="Gene3D" id="2.60.40.1710">
    <property type="entry name" value="Subtilisin-like superfamily"/>
    <property type="match status" value="1"/>
</dbReference>
<dbReference type="Gene3D" id="3.40.50.200">
    <property type="entry name" value="Peptidase S8/S53 domain"/>
    <property type="match status" value="1"/>
</dbReference>
<dbReference type="PROSITE" id="PS00136">
    <property type="entry name" value="SUBTILASE_ASP"/>
    <property type="match status" value="1"/>
</dbReference>
<dbReference type="GO" id="GO:0006508">
    <property type="term" value="P:proteolysis"/>
    <property type="evidence" value="ECO:0007669"/>
    <property type="project" value="UniProtKB-KW"/>
</dbReference>
<keyword evidence="7 9" id="KW-0720">Serine protease</keyword>
<evidence type="ECO:0000259" key="13">
    <source>
        <dbReference type="Pfam" id="PF02225"/>
    </source>
</evidence>
<dbReference type="InterPro" id="IPR023827">
    <property type="entry name" value="Peptidase_S8_Asp-AS"/>
</dbReference>